<sequence length="140" mass="16883">MLKKDKKIYKILLIISFYKNLDLIFYRSTINILKSISPNYKIYKSYIGYSSTIYILIYFNILSTNVLDTHLENKLIKLNEEVSVYRINRHKFLELKLKILKNDLKFQLQKELFYTQSKKQKILLSKISKCLEKLDNVKYL</sequence>
<evidence type="ECO:0000256" key="1">
    <source>
        <dbReference type="SAM" id="Phobius"/>
    </source>
</evidence>
<geneLocation type="plastid" evidence="2"/>
<proteinExistence type="predicted"/>
<reference evidence="2" key="1">
    <citation type="journal article" date="2021" name="Genome Biol. Evol.">
        <title>Genomic rearrangements and sequence evolution across brown algal organelles.</title>
        <authorList>
            <person name="Starko S."/>
            <person name="Bringloe T.T."/>
            <person name="Gomez M.S."/>
            <person name="Darby H."/>
            <person name="Graham S.W."/>
            <person name="Martone P.T."/>
        </authorList>
    </citation>
    <scope>NUCLEOTIDE SEQUENCE</scope>
</reference>
<protein>
    <submittedName>
        <fullName evidence="2">Uncharacterized protein</fullName>
    </submittedName>
</protein>
<keyword evidence="1" id="KW-0812">Transmembrane</keyword>
<gene>
    <name evidence="2" type="primary">orf140</name>
</gene>
<dbReference type="AlphaFoldDB" id="A0A8F0F7G8"/>
<keyword evidence="2" id="KW-0934">Plastid</keyword>
<feature type="transmembrane region" description="Helical" evidence="1">
    <location>
        <begin position="46"/>
        <end position="67"/>
    </location>
</feature>
<keyword evidence="1" id="KW-1133">Transmembrane helix</keyword>
<evidence type="ECO:0000313" key="2">
    <source>
        <dbReference type="EMBL" id="QWK41917.1"/>
    </source>
</evidence>
<dbReference type="EMBL" id="MZ156028">
    <property type="protein sequence ID" value="QWK41917.1"/>
    <property type="molecule type" value="Genomic_DNA"/>
</dbReference>
<name>A0A8F0F7G8_9PHAE</name>
<accession>A0A8F0F7G8</accession>
<organism evidence="2">
    <name type="scientific">Protohalopteris sp</name>
    <dbReference type="NCBI Taxonomy" id="2843287"/>
    <lineage>
        <taxon>Eukaryota</taxon>
        <taxon>Sar</taxon>
        <taxon>Stramenopiles</taxon>
        <taxon>Ochrophyta</taxon>
        <taxon>PX clade</taxon>
        <taxon>Phaeophyceae</taxon>
        <taxon>Sphacelariales</taxon>
        <taxon>Stypocaulaceae</taxon>
        <taxon>Protohalopteris</taxon>
    </lineage>
</organism>
<keyword evidence="1" id="KW-0472">Membrane</keyword>